<dbReference type="AlphaFoldDB" id="A0A9D2CX40"/>
<dbReference type="InterPro" id="IPR053139">
    <property type="entry name" value="Surface_bspA-like"/>
</dbReference>
<reference evidence="1" key="2">
    <citation type="submission" date="2021-04" db="EMBL/GenBank/DDBJ databases">
        <authorList>
            <person name="Gilroy R."/>
        </authorList>
    </citation>
    <scope>NUCLEOTIDE SEQUENCE</scope>
    <source>
        <strain evidence="1">CHK187-5294</strain>
    </source>
</reference>
<dbReference type="InterPro" id="IPR026906">
    <property type="entry name" value="LRR_5"/>
</dbReference>
<dbReference type="PANTHER" id="PTHR45661:SF3">
    <property type="entry name" value="IG-LIKE DOMAIN-CONTAINING PROTEIN"/>
    <property type="match status" value="1"/>
</dbReference>
<sequence>MRKDLSEKIKILENSRSVFDPEIKALLPEPAEDNGYYLIYYPEDLYKSALTDVLLFNSDNLRVWYDRRLESGAAWEEYILDKIGEYDCIGAVLYLSNASLRSPFFYRLCAELDKRHKSYCSVNYEFDESGNALSGEYIVQRLGKEIPAAAAELYRKMFSNAITYIRGDAPTEEKIRAIRLIKREDVLVYRIADGEATVISVKDLFVDSVTVPAQAEVDGVKYPVTKIASLAFANCRFLNEIHFPDTLREVGCESFEKIDLGKYRADKLLRLLGGDSVSPIKTDTVGFTFYRCDALEQIILPPSVEKLYARTFWSCENVRHIDFGGAREGVFAALSESPEHAEYDGGNLKRITFSKDILKVDGAFCSKYDFMKIMIPNSVKEIEGYGEFTVSERMVIPEGTAWLNGLFSGNQTIEELTLPSTYAYMSSTEFKNCKNLRRVIFLNDKLEWEDDGEAIFGYGREFFFGCEKLEYVSLPAQIKGIDLNIFTGCGCLKELTLPESVHGFRFLRCSRRYLKKNYPPEEAALREIPPGLETLVFRSSQAFSLIKQILRGGNFNAVLRGKLTLDGQEALWQDTPFIYKLFMKLIGYFAVKRAFDLRSLPNLHTVYVAQDGAAPVIRGFRRTETDREGFYRYERRHMPKRRTKNRR</sequence>
<accession>A0A9D2CX40</accession>
<evidence type="ECO:0000313" key="2">
    <source>
        <dbReference type="Proteomes" id="UP000824132"/>
    </source>
</evidence>
<name>A0A9D2CX40_9FIRM</name>
<evidence type="ECO:0000313" key="1">
    <source>
        <dbReference type="EMBL" id="HIZ02930.1"/>
    </source>
</evidence>
<dbReference type="SUPFAM" id="SSF52058">
    <property type="entry name" value="L domain-like"/>
    <property type="match status" value="1"/>
</dbReference>
<dbReference type="PANTHER" id="PTHR45661">
    <property type="entry name" value="SURFACE ANTIGEN"/>
    <property type="match status" value="1"/>
</dbReference>
<dbReference type="InterPro" id="IPR032675">
    <property type="entry name" value="LRR_dom_sf"/>
</dbReference>
<comment type="caution">
    <text evidence="1">The sequence shown here is derived from an EMBL/GenBank/DDBJ whole genome shotgun (WGS) entry which is preliminary data.</text>
</comment>
<dbReference type="Proteomes" id="UP000824132">
    <property type="component" value="Unassembled WGS sequence"/>
</dbReference>
<dbReference type="EMBL" id="DXCL01000009">
    <property type="protein sequence ID" value="HIZ02930.1"/>
    <property type="molecule type" value="Genomic_DNA"/>
</dbReference>
<proteinExistence type="predicted"/>
<protein>
    <submittedName>
        <fullName evidence="1">Leucine-rich repeat domain-containing protein</fullName>
    </submittedName>
</protein>
<reference evidence="1" key="1">
    <citation type="journal article" date="2021" name="PeerJ">
        <title>Extensive microbial diversity within the chicken gut microbiome revealed by metagenomics and culture.</title>
        <authorList>
            <person name="Gilroy R."/>
            <person name="Ravi A."/>
            <person name="Getino M."/>
            <person name="Pursley I."/>
            <person name="Horton D.L."/>
            <person name="Alikhan N.F."/>
            <person name="Baker D."/>
            <person name="Gharbi K."/>
            <person name="Hall N."/>
            <person name="Watson M."/>
            <person name="Adriaenssens E.M."/>
            <person name="Foster-Nyarko E."/>
            <person name="Jarju S."/>
            <person name="Secka A."/>
            <person name="Antonio M."/>
            <person name="Oren A."/>
            <person name="Chaudhuri R.R."/>
            <person name="La Ragione R."/>
            <person name="Hildebrand F."/>
            <person name="Pallen M.J."/>
        </authorList>
    </citation>
    <scope>NUCLEOTIDE SEQUENCE</scope>
    <source>
        <strain evidence="1">CHK187-5294</strain>
    </source>
</reference>
<dbReference type="Gene3D" id="3.80.10.10">
    <property type="entry name" value="Ribonuclease Inhibitor"/>
    <property type="match status" value="1"/>
</dbReference>
<dbReference type="Pfam" id="PF13306">
    <property type="entry name" value="LRR_5"/>
    <property type="match status" value="3"/>
</dbReference>
<gene>
    <name evidence="1" type="ORF">H9727_01440</name>
</gene>
<organism evidence="1 2">
    <name type="scientific">Candidatus Borkfalkia avistercoris</name>
    <dbReference type="NCBI Taxonomy" id="2838504"/>
    <lineage>
        <taxon>Bacteria</taxon>
        <taxon>Bacillati</taxon>
        <taxon>Bacillota</taxon>
        <taxon>Clostridia</taxon>
        <taxon>Christensenellales</taxon>
        <taxon>Christensenellaceae</taxon>
        <taxon>Candidatus Borkfalkia</taxon>
    </lineage>
</organism>